<dbReference type="Proteomes" id="UP000503313">
    <property type="component" value="Chromosome"/>
</dbReference>
<dbReference type="InterPro" id="IPR029787">
    <property type="entry name" value="Nucleotide_cyclase"/>
</dbReference>
<dbReference type="SUPFAM" id="SSF55073">
    <property type="entry name" value="Nucleotide cyclase"/>
    <property type="match status" value="1"/>
</dbReference>
<dbReference type="EC" id="2.7.7.65" evidence="1"/>
<dbReference type="PANTHER" id="PTHR45138:SF9">
    <property type="entry name" value="DIGUANYLATE CYCLASE DGCM-RELATED"/>
    <property type="match status" value="1"/>
</dbReference>
<dbReference type="SMART" id="SM00267">
    <property type="entry name" value="GGDEF"/>
    <property type="match status" value="1"/>
</dbReference>
<dbReference type="EMBL" id="CP053835">
    <property type="protein sequence ID" value="QKF77796.1"/>
    <property type="molecule type" value="Genomic_DNA"/>
</dbReference>
<sequence length="288" mass="34465">MAIHIYTKKEIEDVISKSNKFIFKCSFIYNNTIREIICKKTIKKEIIKKYTNHSFKEFIQFISKIDSQKNYYELLRTHKKFHFLINNILLNHLENKIITEELFDNLHFNYQKLTTSLNEIILRFDFTRNQLDKLTGAWNREIFLEFLEKEHSEMKRGEKAFSLVYFDIDFFKFINDTYSHSSGDFILKELIKLIKDNLREYDSISRWGDDEFLILLPNTSINEALFIINRIKEIINQKIFSTNSFEIKITCSFGIVEATLEKSINEVIHKADELLYTSKRLGRDKIEC</sequence>
<reference evidence="4 5" key="1">
    <citation type="submission" date="2020-05" db="EMBL/GenBank/DDBJ databases">
        <title>Complete genome sequencing of Campylobacter and Arcobacter type strains.</title>
        <authorList>
            <person name="Miller W.G."/>
            <person name="Yee E."/>
        </authorList>
    </citation>
    <scope>NUCLEOTIDE SEQUENCE [LARGE SCALE GENOMIC DNA]</scope>
    <source>
        <strain evidence="4 5">LMG 25694</strain>
    </source>
</reference>
<feature type="domain" description="GGDEF" evidence="3">
    <location>
        <begin position="159"/>
        <end position="288"/>
    </location>
</feature>
<dbReference type="CDD" id="cd01949">
    <property type="entry name" value="GGDEF"/>
    <property type="match status" value="1"/>
</dbReference>
<dbReference type="Pfam" id="PF00990">
    <property type="entry name" value="GGDEF"/>
    <property type="match status" value="1"/>
</dbReference>
<evidence type="ECO:0000313" key="5">
    <source>
        <dbReference type="Proteomes" id="UP000503313"/>
    </source>
</evidence>
<dbReference type="GO" id="GO:0052621">
    <property type="term" value="F:diguanylate cyclase activity"/>
    <property type="evidence" value="ECO:0007669"/>
    <property type="project" value="UniProtKB-EC"/>
</dbReference>
<dbReference type="RefSeq" id="WP_129010570.1">
    <property type="nucleotide sequence ID" value="NZ_CP053835.1"/>
</dbReference>
<protein>
    <recommendedName>
        <fullName evidence="1">diguanylate cyclase</fullName>
        <ecNumber evidence="1">2.7.7.65</ecNumber>
    </recommendedName>
</protein>
<dbReference type="InterPro" id="IPR050469">
    <property type="entry name" value="Diguanylate_Cyclase"/>
</dbReference>
<dbReference type="NCBIfam" id="TIGR00254">
    <property type="entry name" value="GGDEF"/>
    <property type="match status" value="1"/>
</dbReference>
<evidence type="ECO:0000313" key="4">
    <source>
        <dbReference type="EMBL" id="QKF77796.1"/>
    </source>
</evidence>
<dbReference type="InterPro" id="IPR043128">
    <property type="entry name" value="Rev_trsase/Diguanyl_cyclase"/>
</dbReference>
<dbReference type="FunFam" id="3.30.70.270:FF:000001">
    <property type="entry name" value="Diguanylate cyclase domain protein"/>
    <property type="match status" value="1"/>
</dbReference>
<dbReference type="PROSITE" id="PS50887">
    <property type="entry name" value="GGDEF"/>
    <property type="match status" value="1"/>
</dbReference>
<accession>A0AAE7E789</accession>
<dbReference type="KEGG" id="adz:ADFLV_1779"/>
<dbReference type="InterPro" id="IPR000160">
    <property type="entry name" value="GGDEF_dom"/>
</dbReference>
<dbReference type="PANTHER" id="PTHR45138">
    <property type="entry name" value="REGULATORY COMPONENTS OF SENSORY TRANSDUCTION SYSTEM"/>
    <property type="match status" value="1"/>
</dbReference>
<dbReference type="Gene3D" id="3.30.70.270">
    <property type="match status" value="1"/>
</dbReference>
<comment type="catalytic activity">
    <reaction evidence="2">
        <text>2 GTP = 3',3'-c-di-GMP + 2 diphosphate</text>
        <dbReference type="Rhea" id="RHEA:24898"/>
        <dbReference type="ChEBI" id="CHEBI:33019"/>
        <dbReference type="ChEBI" id="CHEBI:37565"/>
        <dbReference type="ChEBI" id="CHEBI:58805"/>
        <dbReference type="EC" id="2.7.7.65"/>
    </reaction>
</comment>
<name>A0AAE7E789_9BACT</name>
<gene>
    <name evidence="4" type="ORF">ADFLV_1779</name>
</gene>
<dbReference type="AlphaFoldDB" id="A0AAE7E789"/>
<evidence type="ECO:0000259" key="3">
    <source>
        <dbReference type="PROSITE" id="PS50887"/>
    </source>
</evidence>
<evidence type="ECO:0000256" key="1">
    <source>
        <dbReference type="ARBA" id="ARBA00012528"/>
    </source>
</evidence>
<evidence type="ECO:0000256" key="2">
    <source>
        <dbReference type="ARBA" id="ARBA00034247"/>
    </source>
</evidence>
<proteinExistence type="predicted"/>
<keyword evidence="5" id="KW-1185">Reference proteome</keyword>
<organism evidence="4 5">
    <name type="scientific">Arcobacter defluvii</name>
    <dbReference type="NCBI Taxonomy" id="873191"/>
    <lineage>
        <taxon>Bacteria</taxon>
        <taxon>Pseudomonadati</taxon>
        <taxon>Campylobacterota</taxon>
        <taxon>Epsilonproteobacteria</taxon>
        <taxon>Campylobacterales</taxon>
        <taxon>Arcobacteraceae</taxon>
        <taxon>Arcobacter</taxon>
    </lineage>
</organism>